<protein>
    <submittedName>
        <fullName evidence="3">Uncharacterized protein</fullName>
    </submittedName>
</protein>
<dbReference type="InterPro" id="IPR058355">
    <property type="entry name" value="DUF8042"/>
</dbReference>
<dbReference type="Pfam" id="PF26159">
    <property type="entry name" value="DUF8043"/>
    <property type="match status" value="1"/>
</dbReference>
<keyword evidence="4" id="KW-1185">Reference proteome</keyword>
<dbReference type="EMBL" id="CP026538">
    <property type="protein sequence ID" value="QAZ67868.1"/>
    <property type="molecule type" value="Genomic_DNA"/>
</dbReference>
<dbReference type="InterPro" id="IPR058356">
    <property type="entry name" value="DUF8043"/>
</dbReference>
<dbReference type="Pfam" id="PF26154">
    <property type="entry name" value="DUF8042"/>
    <property type="match status" value="1"/>
</dbReference>
<evidence type="ECO:0000259" key="1">
    <source>
        <dbReference type="Pfam" id="PF26154"/>
    </source>
</evidence>
<sequence>MISVDGRSTGMEIKQFHNLEEILLRIMETDELEGRVVTDVFVNNESFSEIYPHQAEDIEIDEIESVEVRSMPVADMALEITREMSKVVQLMDHGARRVAELFRQADDAEALEVYQDLMDVTRDFLNMIGVLRGEALRTADPAFNAVADEVSNLFSEMLEVLENEDWILLADLLEYEFIPAMARFKGVIGELLTGFERTVKE</sequence>
<feature type="domain" description="DUF8042" evidence="1">
    <location>
        <begin position="76"/>
        <end position="192"/>
    </location>
</feature>
<feature type="domain" description="DUF8043" evidence="2">
    <location>
        <begin position="1"/>
        <end position="71"/>
    </location>
</feature>
<dbReference type="KEGG" id="dcb:C3Y92_11810"/>
<dbReference type="AlphaFoldDB" id="A0A4P6HRF2"/>
<dbReference type="OrthoDB" id="9813744at2"/>
<reference evidence="3 4" key="1">
    <citation type="submission" date="2018-02" db="EMBL/GenBank/DDBJ databases">
        <title>Genome sequence of Desulfovibrio carbinolicus DSM 3852.</title>
        <authorList>
            <person name="Wilbanks E."/>
            <person name="Skennerton C.T."/>
            <person name="Orphan V.J."/>
        </authorList>
    </citation>
    <scope>NUCLEOTIDE SEQUENCE [LARGE SCALE GENOMIC DNA]</scope>
    <source>
        <strain evidence="3 4">DSM 3852</strain>
    </source>
</reference>
<evidence type="ECO:0000313" key="3">
    <source>
        <dbReference type="EMBL" id="QAZ67868.1"/>
    </source>
</evidence>
<proteinExistence type="predicted"/>
<organism evidence="3 4">
    <name type="scientific">Solidesulfovibrio carbinolicus</name>
    <dbReference type="NCBI Taxonomy" id="296842"/>
    <lineage>
        <taxon>Bacteria</taxon>
        <taxon>Pseudomonadati</taxon>
        <taxon>Thermodesulfobacteriota</taxon>
        <taxon>Desulfovibrionia</taxon>
        <taxon>Desulfovibrionales</taxon>
        <taxon>Desulfovibrionaceae</taxon>
        <taxon>Solidesulfovibrio</taxon>
    </lineage>
</organism>
<accession>A0A4P6HRF2</accession>
<dbReference type="Proteomes" id="UP000293296">
    <property type="component" value="Chromosome"/>
</dbReference>
<evidence type="ECO:0000259" key="2">
    <source>
        <dbReference type="Pfam" id="PF26159"/>
    </source>
</evidence>
<evidence type="ECO:0000313" key="4">
    <source>
        <dbReference type="Proteomes" id="UP000293296"/>
    </source>
</evidence>
<gene>
    <name evidence="3" type="ORF">C3Y92_11810</name>
</gene>
<name>A0A4P6HRF2_9BACT</name>
<dbReference type="RefSeq" id="WP_129352838.1">
    <property type="nucleotide sequence ID" value="NZ_CP026538.1"/>
</dbReference>